<comment type="caution">
    <text evidence="1">The sequence shown here is derived from an EMBL/GenBank/DDBJ whole genome shotgun (WGS) entry which is preliminary data.</text>
</comment>
<evidence type="ECO:0000313" key="2">
    <source>
        <dbReference type="Proteomes" id="UP001057452"/>
    </source>
</evidence>
<accession>A0ACB9WIV7</accession>
<protein>
    <submittedName>
        <fullName evidence="1">Uncharacterized protein</fullName>
    </submittedName>
</protein>
<reference evidence="1" key="1">
    <citation type="submission" date="2022-05" db="EMBL/GenBank/DDBJ databases">
        <title>Chromosome-level genome of Chaenocephalus aceratus.</title>
        <authorList>
            <person name="Park H."/>
        </authorList>
    </citation>
    <scope>NUCLEOTIDE SEQUENCE</scope>
    <source>
        <strain evidence="1">KU_202001</strain>
    </source>
</reference>
<sequence>MSVKRKKAGLVISQKCFSILAPWRKGKGDRDAVQDSEVVLTKIKLFSNFQERLLVAEDSVSTLSTASVSEQDISEPITASELKYRLDEKSGPDYLSAIFSDSQLQRLYKFESEDSGVELPSGANSQSTPTGSEHSFVVHSRESSCNSCTLNSDPASLHDEHTSEIHQAEDSGDTQDNVFTHSEELSPAVGVDLLTEREQCRAEMCEQLQDTRAVGEWTCSEDTRPRKHSSPGACDDMMDNDCEPEPIGRSDTIDSLQDYMDQCCRLSEASPSPLSSGLGYLEHICQLMEKMGQLQETNLRLQRHISSLQREGRGARTREDFFQQHCNCGAAELAFQDPHKRPSRSECLSPSETLSDLSTIHEAGRHPLLSTRTDMSSETPVPLWRRGLERRSYTEGEGHLGDSMEGLSPPQRR</sequence>
<keyword evidence="2" id="KW-1185">Reference proteome</keyword>
<proteinExistence type="predicted"/>
<feature type="non-terminal residue" evidence="1">
    <location>
        <position position="413"/>
    </location>
</feature>
<organism evidence="1 2">
    <name type="scientific">Chaenocephalus aceratus</name>
    <name type="common">Blackfin icefish</name>
    <name type="synonym">Chaenichthys aceratus</name>
    <dbReference type="NCBI Taxonomy" id="36190"/>
    <lineage>
        <taxon>Eukaryota</taxon>
        <taxon>Metazoa</taxon>
        <taxon>Chordata</taxon>
        <taxon>Craniata</taxon>
        <taxon>Vertebrata</taxon>
        <taxon>Euteleostomi</taxon>
        <taxon>Actinopterygii</taxon>
        <taxon>Neopterygii</taxon>
        <taxon>Teleostei</taxon>
        <taxon>Neoteleostei</taxon>
        <taxon>Acanthomorphata</taxon>
        <taxon>Eupercaria</taxon>
        <taxon>Perciformes</taxon>
        <taxon>Notothenioidei</taxon>
        <taxon>Channichthyidae</taxon>
        <taxon>Chaenocephalus</taxon>
    </lineage>
</organism>
<name>A0ACB9WIV7_CHAAC</name>
<dbReference type="Proteomes" id="UP001057452">
    <property type="component" value="Chromosome 22"/>
</dbReference>
<evidence type="ECO:0000313" key="1">
    <source>
        <dbReference type="EMBL" id="KAI4812924.1"/>
    </source>
</evidence>
<dbReference type="EMBL" id="CM043806">
    <property type="protein sequence ID" value="KAI4812924.1"/>
    <property type="molecule type" value="Genomic_DNA"/>
</dbReference>
<gene>
    <name evidence="1" type="ORF">KUCAC02_024286</name>
</gene>